<sequence length="575" mass="64048">MTCNTIDAIVDAIRPLLNVRPNDKFESHGKPFLHSLIAAAMATQSPITFVLPAFPCKSPNAIAEVLGTLPDRGEEMALARLEAMCVAIEAVYPPGAVVRIFSDGRVFNKILGVATDVVLAYKAALLELAADCVHIEFDRLDNHTSSKDDPIEELKARYGVDVLDLDTHLAAHPGLCNTYRSFQTFLRQDLLHEFAVLDAEAKEAAVDAAAREMIRRNIAFSNLVADAYGSSIRLSIHAFDNAGPKFGVLLIPQLDGDVPTTPWHCVVCRNHDGTEFARKHEDVDRTKYAIVYKYGRPWCYEAKPELAPEWETMDVRFEAWRQGLIITANGAPPSLLDVPRAAVRAFATQYSLVVFRGFRQDDDFEAVAAHLGEILTWPTGSIFELKQDDLEGLASRSREGLPFHYDGMFKRIPGTQTLGDVPLYQLFQCHQPYPDPEDASNGRTLFVDTRRLLASLPATDVDRLRELAMTATTPANVMYGSAELTHETSLIVHHPVTGCEVLRFHEPWGADKTEGQPTTIAIVTKDGQRASPEDEAWVLDTLVPLLYDHRMCYSHKWRRGDFVLSDNVSQLHSRT</sequence>
<dbReference type="EMBL" id="JNBR01000761">
    <property type="protein sequence ID" value="OQR89674.1"/>
    <property type="molecule type" value="Genomic_DNA"/>
</dbReference>
<dbReference type="Gene3D" id="3.60.130.10">
    <property type="entry name" value="Clavaminate synthase-like"/>
    <property type="match status" value="1"/>
</dbReference>
<dbReference type="InterPro" id="IPR003819">
    <property type="entry name" value="TauD/TfdA-like"/>
</dbReference>
<evidence type="ECO:0000256" key="1">
    <source>
        <dbReference type="ARBA" id="ARBA00023002"/>
    </source>
</evidence>
<organism evidence="3 4">
    <name type="scientific">Achlya hypogyna</name>
    <name type="common">Oomycete</name>
    <name type="synonym">Protoachlya hypogyna</name>
    <dbReference type="NCBI Taxonomy" id="1202772"/>
    <lineage>
        <taxon>Eukaryota</taxon>
        <taxon>Sar</taxon>
        <taxon>Stramenopiles</taxon>
        <taxon>Oomycota</taxon>
        <taxon>Saprolegniomycetes</taxon>
        <taxon>Saprolegniales</taxon>
        <taxon>Achlyaceae</taxon>
        <taxon>Achlya</taxon>
    </lineage>
</organism>
<name>A0A1V9YV25_ACHHY</name>
<dbReference type="Pfam" id="PF05141">
    <property type="entry name" value="DIT1_PvcA"/>
    <property type="match status" value="1"/>
</dbReference>
<evidence type="ECO:0000313" key="4">
    <source>
        <dbReference type="Proteomes" id="UP000243579"/>
    </source>
</evidence>
<evidence type="ECO:0000259" key="2">
    <source>
        <dbReference type="Pfam" id="PF02668"/>
    </source>
</evidence>
<comment type="caution">
    <text evidence="3">The sequence shown here is derived from an EMBL/GenBank/DDBJ whole genome shotgun (WGS) entry which is preliminary data.</text>
</comment>
<dbReference type="InterPro" id="IPR007817">
    <property type="entry name" value="Isocyanide_synthase_DIT1"/>
</dbReference>
<proteinExistence type="predicted"/>
<dbReference type="InterPro" id="IPR042098">
    <property type="entry name" value="TauD-like_sf"/>
</dbReference>
<keyword evidence="1" id="KW-0560">Oxidoreductase</keyword>
<dbReference type="GO" id="GO:0016491">
    <property type="term" value="F:oxidoreductase activity"/>
    <property type="evidence" value="ECO:0007669"/>
    <property type="project" value="UniProtKB-KW"/>
</dbReference>
<protein>
    <recommendedName>
        <fullName evidence="2">TauD/TfdA-like domain-containing protein</fullName>
    </recommendedName>
</protein>
<feature type="domain" description="TauD/TfdA-like" evidence="2">
    <location>
        <begin position="335"/>
        <end position="575"/>
    </location>
</feature>
<dbReference type="PANTHER" id="PTHR37285">
    <property type="entry name" value="SPORE WALL MATURATION PROTEIN DIT1"/>
    <property type="match status" value="1"/>
</dbReference>
<dbReference type="OrthoDB" id="64297at2759"/>
<reference evidence="3 4" key="1">
    <citation type="journal article" date="2014" name="Genome Biol. Evol.">
        <title>The secreted proteins of Achlya hypogyna and Thraustotheca clavata identify the ancestral oomycete secretome and reveal gene acquisitions by horizontal gene transfer.</title>
        <authorList>
            <person name="Misner I."/>
            <person name="Blouin N."/>
            <person name="Leonard G."/>
            <person name="Richards T.A."/>
            <person name="Lane C.E."/>
        </authorList>
    </citation>
    <scope>NUCLEOTIDE SEQUENCE [LARGE SCALE GENOMIC DNA]</scope>
    <source>
        <strain evidence="3 4">ATCC 48635</strain>
    </source>
</reference>
<dbReference type="AlphaFoldDB" id="A0A1V9YV25"/>
<accession>A0A1V9YV25</accession>
<feature type="non-terminal residue" evidence="3">
    <location>
        <position position="575"/>
    </location>
</feature>
<gene>
    <name evidence="3" type="ORF">ACHHYP_06126</name>
</gene>
<keyword evidence="4" id="KW-1185">Reference proteome</keyword>
<dbReference type="SUPFAM" id="SSF51197">
    <property type="entry name" value="Clavaminate synthase-like"/>
    <property type="match status" value="1"/>
</dbReference>
<dbReference type="Proteomes" id="UP000243579">
    <property type="component" value="Unassembled WGS sequence"/>
</dbReference>
<dbReference type="PANTHER" id="PTHR37285:SF5">
    <property type="entry name" value="SPORE WALL MATURATION PROTEIN DIT1"/>
    <property type="match status" value="1"/>
</dbReference>
<dbReference type="Pfam" id="PF02668">
    <property type="entry name" value="TauD"/>
    <property type="match status" value="1"/>
</dbReference>
<evidence type="ECO:0000313" key="3">
    <source>
        <dbReference type="EMBL" id="OQR89674.1"/>
    </source>
</evidence>
<dbReference type="STRING" id="1202772.A0A1V9YV25"/>